<dbReference type="RefSeq" id="WP_227658720.1">
    <property type="nucleotide sequence ID" value="NZ_CP045292.1"/>
</dbReference>
<dbReference type="InterPro" id="IPR008523">
    <property type="entry name" value="DUF805"/>
</dbReference>
<proteinExistence type="predicted"/>
<dbReference type="AlphaFoldDB" id="A0A1M6LCI3"/>
<reference evidence="3 4" key="1">
    <citation type="submission" date="2016-11" db="EMBL/GenBank/DDBJ databases">
        <authorList>
            <person name="Jaros S."/>
            <person name="Januszkiewicz K."/>
            <person name="Wedrychowicz H."/>
        </authorList>
    </citation>
    <scope>NUCLEOTIDE SEQUENCE [LARGE SCALE GENOMIC DNA]</scope>
    <source>
        <strain evidence="3 4">DSM 22807</strain>
    </source>
</reference>
<feature type="region of interest" description="Disordered" evidence="1">
    <location>
        <begin position="131"/>
        <end position="152"/>
    </location>
</feature>
<dbReference type="STRING" id="683124.SAMN05444337_2452"/>
<organism evidence="3 4">
    <name type="scientific">Flavobacterium haoranii</name>
    <dbReference type="NCBI Taxonomy" id="683124"/>
    <lineage>
        <taxon>Bacteria</taxon>
        <taxon>Pseudomonadati</taxon>
        <taxon>Bacteroidota</taxon>
        <taxon>Flavobacteriia</taxon>
        <taxon>Flavobacteriales</taxon>
        <taxon>Flavobacteriaceae</taxon>
        <taxon>Flavobacterium</taxon>
    </lineage>
</organism>
<dbReference type="Pfam" id="PF05656">
    <property type="entry name" value="DUF805"/>
    <property type="match status" value="1"/>
</dbReference>
<accession>A0A1M6LCI3</accession>
<feature type="transmembrane region" description="Helical" evidence="2">
    <location>
        <begin position="102"/>
        <end position="123"/>
    </location>
</feature>
<keyword evidence="2" id="KW-0812">Transmembrane</keyword>
<keyword evidence="2" id="KW-1133">Transmembrane helix</keyword>
<name>A0A1M6LCI3_9FLAO</name>
<feature type="transmembrane region" description="Helical" evidence="2">
    <location>
        <begin position="36"/>
        <end position="61"/>
    </location>
</feature>
<evidence type="ECO:0000256" key="2">
    <source>
        <dbReference type="SAM" id="Phobius"/>
    </source>
</evidence>
<dbReference type="Proteomes" id="UP000184232">
    <property type="component" value="Unassembled WGS sequence"/>
</dbReference>
<dbReference type="GO" id="GO:0005886">
    <property type="term" value="C:plasma membrane"/>
    <property type="evidence" value="ECO:0007669"/>
    <property type="project" value="TreeGrafter"/>
</dbReference>
<sequence length="152" mass="17746">MMQQKQESEFTALDWWKKVVLENYTNFEGRARRKEFWMFQLLNITSIFVLAFFFGLTAFAFNDSSSAITYIPLGFIILYFLFIFFPSLAVSVRRLHDSNKSGWFYLIGFIPYIGGIVMLVFYVTEGTNGKNQYGPDPKRPQNEINEIGITEE</sequence>
<gene>
    <name evidence="3" type="ORF">SAMN05444337_2452</name>
</gene>
<evidence type="ECO:0000313" key="3">
    <source>
        <dbReference type="EMBL" id="SHJ68886.1"/>
    </source>
</evidence>
<dbReference type="EMBL" id="FQZH01000005">
    <property type="protein sequence ID" value="SHJ68886.1"/>
    <property type="molecule type" value="Genomic_DNA"/>
</dbReference>
<feature type="transmembrane region" description="Helical" evidence="2">
    <location>
        <begin position="67"/>
        <end position="90"/>
    </location>
</feature>
<dbReference type="PANTHER" id="PTHR34980:SF2">
    <property type="entry name" value="INNER MEMBRANE PROTEIN YHAH-RELATED"/>
    <property type="match status" value="1"/>
</dbReference>
<evidence type="ECO:0000256" key="1">
    <source>
        <dbReference type="SAM" id="MobiDB-lite"/>
    </source>
</evidence>
<keyword evidence="2" id="KW-0472">Membrane</keyword>
<dbReference type="PANTHER" id="PTHR34980">
    <property type="entry name" value="INNER MEMBRANE PROTEIN-RELATED-RELATED"/>
    <property type="match status" value="1"/>
</dbReference>
<evidence type="ECO:0000313" key="4">
    <source>
        <dbReference type="Proteomes" id="UP000184232"/>
    </source>
</evidence>
<keyword evidence="4" id="KW-1185">Reference proteome</keyword>
<protein>
    <submittedName>
        <fullName evidence="3">Uncharacterized membrane protein YhaH, DUF805 family</fullName>
    </submittedName>
</protein>